<dbReference type="AlphaFoldDB" id="A0A8T0IKW1"/>
<comment type="catalytic activity">
    <reaction evidence="20">
        <text>L-seryl-[protein] + ATP = O-phospho-L-seryl-[protein] + ADP + H(+)</text>
        <dbReference type="Rhea" id="RHEA:17989"/>
        <dbReference type="Rhea" id="RHEA-COMP:9863"/>
        <dbReference type="Rhea" id="RHEA-COMP:11604"/>
        <dbReference type="ChEBI" id="CHEBI:15378"/>
        <dbReference type="ChEBI" id="CHEBI:29999"/>
        <dbReference type="ChEBI" id="CHEBI:30616"/>
        <dbReference type="ChEBI" id="CHEBI:83421"/>
        <dbReference type="ChEBI" id="CHEBI:456216"/>
        <dbReference type="EC" id="2.7.11.1"/>
    </reaction>
</comment>
<evidence type="ECO:0000256" key="11">
    <source>
        <dbReference type="ARBA" id="ARBA00022737"/>
    </source>
</evidence>
<dbReference type="SUPFAM" id="SSF52058">
    <property type="entry name" value="L domain-like"/>
    <property type="match status" value="1"/>
</dbReference>
<dbReference type="PROSITE" id="PS00107">
    <property type="entry name" value="PROTEIN_KINASE_ATP"/>
    <property type="match status" value="1"/>
</dbReference>
<sequence>MENVDMMRLWRVKNFLCVTVSIVMLSQYVLSLNEEGQLLLSWKESLEDVDNYLGDWNASDSTPCLWNGVSCTQSSISAINFSNFLSLAGPISGHTFGKFANLTALDVGNANLSGLFPRDIVNCSKLVTLNLSWSYIGGEVPADISNLKQLQVLDLSFAYFNGTISNSSIGELRELLALGLHSNFFEGSVPESISSLSNLQKLTLGLNLWTGTLPSGIFKLRNLRVFWLGDDLLDTVPLSDLSSWENMESLRLHDVKFPPGSFPAGVEKMTQLTVLQLSLCNLTGPIPSFLQKLTRLEVINLDNNTLNGDIPDIFGGMANLSDFSVQLNQLSGTIPASLWQCKKLTVLFLYDNLLQGGISGIGNFSGLTRLDISGNNFSGPIPPALGNLTGITQINLSFNNLSGEIPPGVADWKELYEFRINRNQITGEIPYTLGTECFFKSVDLGSNKLEGLIPPNLCRGNLLVYLSAQGNMFTGPIPETYGNCTSLETLWLSNNQLEGPVPAGLWGGAVINGMFLYNNNLNGSIDASIGKAQSLSLLFRAGSNMLNGTLTHQLSNLTNLTELLLCGNSLSGSIPPAISNCKHLQQLSLSRNDFEGAIPDELADLPNLFNLDLSDNRLTGPIPIEFFSSLPLQLLNVAFNNLSGVIPKQENGQTYVYVNFTGNPYLCVEGGCNSTTAAANSADGTSKLLVLVVFTFFVVRRHRSGLRKVLHKPSDREDDEWTLTSFHRKTYRDYEVTALDEDNLIGAGGSGKVYKATLTNGKFVAVKKLWGVKRDERSHDHGFRNEVMTLANIRHRHIVKLLCCCTKQNINLLVYEYMPNGSLGDLLHSTKAPSLSWETRYKIAVGAAMGLQYLHHDCKPQILHRDIKSNNILLDLDYEAHLGDFGISKFVEPAVSRDSSTIAGSLGYIAPEYAFSTRVDEKSDIYSFGVVLLELVTGKRAVDSSTFGEVADLVQWVNNKVQTQEGLCDVLDPNCEKSSQEDMIAFLRVAILCTTFMPSSRPSMREVVTLLIKAAPKTGMKSVNTGRNGHDEETLLDVI</sequence>
<dbReference type="GO" id="GO:0004674">
    <property type="term" value="F:protein serine/threonine kinase activity"/>
    <property type="evidence" value="ECO:0007669"/>
    <property type="project" value="UniProtKB-KW"/>
</dbReference>
<keyword evidence="6" id="KW-0597">Phosphoprotein</keyword>
<evidence type="ECO:0000256" key="4">
    <source>
        <dbReference type="ARBA" id="ARBA00022475"/>
    </source>
</evidence>
<dbReference type="Pfam" id="PF13855">
    <property type="entry name" value="LRR_8"/>
    <property type="match status" value="1"/>
</dbReference>
<dbReference type="InterPro" id="IPR032675">
    <property type="entry name" value="LRR_dom_sf"/>
</dbReference>
<dbReference type="PROSITE" id="PS00108">
    <property type="entry name" value="PROTEIN_KINASE_ST"/>
    <property type="match status" value="1"/>
</dbReference>
<evidence type="ECO:0000256" key="19">
    <source>
        <dbReference type="ARBA" id="ARBA00047899"/>
    </source>
</evidence>
<keyword evidence="8" id="KW-0808">Transferase</keyword>
<proteinExistence type="inferred from homology"/>
<organism evidence="23 24">
    <name type="scientific">Ceratodon purpureus</name>
    <name type="common">Fire moss</name>
    <name type="synonym">Dicranum purpureum</name>
    <dbReference type="NCBI Taxonomy" id="3225"/>
    <lineage>
        <taxon>Eukaryota</taxon>
        <taxon>Viridiplantae</taxon>
        <taxon>Streptophyta</taxon>
        <taxon>Embryophyta</taxon>
        <taxon>Bryophyta</taxon>
        <taxon>Bryophytina</taxon>
        <taxon>Bryopsida</taxon>
        <taxon>Dicranidae</taxon>
        <taxon>Pseudoditrichales</taxon>
        <taxon>Ditrichaceae</taxon>
        <taxon>Ceratodon</taxon>
    </lineage>
</organism>
<dbReference type="SUPFAM" id="SSF56112">
    <property type="entry name" value="Protein kinase-like (PK-like)"/>
    <property type="match status" value="1"/>
</dbReference>
<evidence type="ECO:0000256" key="12">
    <source>
        <dbReference type="ARBA" id="ARBA00022741"/>
    </source>
</evidence>
<evidence type="ECO:0000256" key="18">
    <source>
        <dbReference type="ARBA" id="ARBA00023180"/>
    </source>
</evidence>
<dbReference type="SMART" id="SM00369">
    <property type="entry name" value="LRR_TYP"/>
    <property type="match status" value="7"/>
</dbReference>
<keyword evidence="5" id="KW-0723">Serine/threonine-protein kinase</keyword>
<evidence type="ECO:0000256" key="16">
    <source>
        <dbReference type="ARBA" id="ARBA00023136"/>
    </source>
</evidence>
<keyword evidence="11" id="KW-0677">Repeat</keyword>
<comment type="catalytic activity">
    <reaction evidence="19">
        <text>L-threonyl-[protein] + ATP = O-phospho-L-threonyl-[protein] + ADP + H(+)</text>
        <dbReference type="Rhea" id="RHEA:46608"/>
        <dbReference type="Rhea" id="RHEA-COMP:11060"/>
        <dbReference type="Rhea" id="RHEA-COMP:11605"/>
        <dbReference type="ChEBI" id="CHEBI:15378"/>
        <dbReference type="ChEBI" id="CHEBI:30013"/>
        <dbReference type="ChEBI" id="CHEBI:30616"/>
        <dbReference type="ChEBI" id="CHEBI:61977"/>
        <dbReference type="ChEBI" id="CHEBI:456216"/>
        <dbReference type="EC" id="2.7.11.1"/>
    </reaction>
</comment>
<evidence type="ECO:0000256" key="21">
    <source>
        <dbReference type="PROSITE-ProRule" id="PRU10141"/>
    </source>
</evidence>
<evidence type="ECO:0000313" key="23">
    <source>
        <dbReference type="EMBL" id="KAG0583517.1"/>
    </source>
</evidence>
<evidence type="ECO:0000256" key="6">
    <source>
        <dbReference type="ARBA" id="ARBA00022553"/>
    </source>
</evidence>
<accession>A0A8T0IKW1</accession>
<evidence type="ECO:0000256" key="3">
    <source>
        <dbReference type="ARBA" id="ARBA00012513"/>
    </source>
</evidence>
<dbReference type="FunFam" id="3.80.10.10:FF:000095">
    <property type="entry name" value="LRR receptor-like serine/threonine-protein kinase GSO1"/>
    <property type="match status" value="2"/>
</dbReference>
<dbReference type="InterPro" id="IPR011009">
    <property type="entry name" value="Kinase-like_dom_sf"/>
</dbReference>
<dbReference type="EMBL" id="CM026423">
    <property type="protein sequence ID" value="KAG0583517.1"/>
    <property type="molecule type" value="Genomic_DNA"/>
</dbReference>
<keyword evidence="12 21" id="KW-0547">Nucleotide-binding</keyword>
<keyword evidence="24" id="KW-1185">Reference proteome</keyword>
<dbReference type="FunFam" id="3.80.10.10:FF:000400">
    <property type="entry name" value="Nuclear pore complex protein NUP107"/>
    <property type="match status" value="1"/>
</dbReference>
<dbReference type="Pfam" id="PF00069">
    <property type="entry name" value="Pkinase"/>
    <property type="match status" value="1"/>
</dbReference>
<keyword evidence="18" id="KW-0325">Glycoprotein</keyword>
<feature type="domain" description="Protein kinase" evidence="22">
    <location>
        <begin position="739"/>
        <end position="1018"/>
    </location>
</feature>
<dbReference type="FunFam" id="1.10.510.10:FF:000417">
    <property type="entry name" value="Leucine-rich repeat receptor-like protein kinase"/>
    <property type="match status" value="1"/>
</dbReference>
<evidence type="ECO:0000259" key="22">
    <source>
        <dbReference type="PROSITE" id="PS50011"/>
    </source>
</evidence>
<dbReference type="SMART" id="SM00220">
    <property type="entry name" value="S_TKc"/>
    <property type="match status" value="1"/>
</dbReference>
<evidence type="ECO:0000256" key="7">
    <source>
        <dbReference type="ARBA" id="ARBA00022614"/>
    </source>
</evidence>
<keyword evidence="14 21" id="KW-0067">ATP-binding</keyword>
<dbReference type="Gene3D" id="3.80.10.10">
    <property type="entry name" value="Ribonuclease Inhibitor"/>
    <property type="match status" value="6"/>
</dbReference>
<comment type="similarity">
    <text evidence="2">Belongs to the protein kinase superfamily. Ser/Thr protein kinase family.</text>
</comment>
<dbReference type="InterPro" id="IPR001611">
    <property type="entry name" value="Leu-rich_rpt"/>
</dbReference>
<dbReference type="Gene3D" id="1.10.510.10">
    <property type="entry name" value="Transferase(Phosphotransferase) domain 1"/>
    <property type="match status" value="1"/>
</dbReference>
<gene>
    <name evidence="23" type="ORF">KC19_3G143200</name>
</gene>
<dbReference type="Gene3D" id="3.30.200.20">
    <property type="entry name" value="Phosphorylase Kinase, domain 1"/>
    <property type="match status" value="1"/>
</dbReference>
<dbReference type="GO" id="GO:0009653">
    <property type="term" value="P:anatomical structure morphogenesis"/>
    <property type="evidence" value="ECO:0007669"/>
    <property type="project" value="UniProtKB-ARBA"/>
</dbReference>
<dbReference type="GO" id="GO:0099402">
    <property type="term" value="P:plant organ development"/>
    <property type="evidence" value="ECO:0007669"/>
    <property type="project" value="UniProtKB-ARBA"/>
</dbReference>
<evidence type="ECO:0000256" key="1">
    <source>
        <dbReference type="ARBA" id="ARBA00004162"/>
    </source>
</evidence>
<comment type="subcellular location">
    <subcellularLocation>
        <location evidence="1">Cell membrane</location>
        <topology evidence="1">Single-pass membrane protein</topology>
    </subcellularLocation>
</comment>
<dbReference type="InterPro" id="IPR013210">
    <property type="entry name" value="LRR_N_plant-typ"/>
</dbReference>
<dbReference type="Pfam" id="PF08263">
    <property type="entry name" value="LRRNT_2"/>
    <property type="match status" value="1"/>
</dbReference>
<evidence type="ECO:0000256" key="13">
    <source>
        <dbReference type="ARBA" id="ARBA00022777"/>
    </source>
</evidence>
<keyword evidence="13" id="KW-0418">Kinase</keyword>
<dbReference type="InterPro" id="IPR017441">
    <property type="entry name" value="Protein_kinase_ATP_BS"/>
</dbReference>
<dbReference type="PANTHER" id="PTHR27000">
    <property type="entry name" value="LEUCINE-RICH REPEAT RECEPTOR-LIKE PROTEIN KINASE FAMILY PROTEIN-RELATED"/>
    <property type="match status" value="1"/>
</dbReference>
<protein>
    <recommendedName>
        <fullName evidence="3">non-specific serine/threonine protein kinase</fullName>
        <ecNumber evidence="3">2.7.11.1</ecNumber>
    </recommendedName>
</protein>
<dbReference type="InterPro" id="IPR057013">
    <property type="entry name" value="LRR_ComC"/>
</dbReference>
<reference evidence="23" key="1">
    <citation type="submission" date="2020-06" db="EMBL/GenBank/DDBJ databases">
        <title>WGS assembly of Ceratodon purpureus strain R40.</title>
        <authorList>
            <person name="Carey S.B."/>
            <person name="Jenkins J."/>
            <person name="Shu S."/>
            <person name="Lovell J.T."/>
            <person name="Sreedasyam A."/>
            <person name="Maumus F."/>
            <person name="Tiley G.P."/>
            <person name="Fernandez-Pozo N."/>
            <person name="Barry K."/>
            <person name="Chen C."/>
            <person name="Wang M."/>
            <person name="Lipzen A."/>
            <person name="Daum C."/>
            <person name="Saski C.A."/>
            <person name="Payton A.C."/>
            <person name="Mcbreen J.C."/>
            <person name="Conrad R.E."/>
            <person name="Kollar L.M."/>
            <person name="Olsson S."/>
            <person name="Huttunen S."/>
            <person name="Landis J.B."/>
            <person name="Wickett N.J."/>
            <person name="Johnson M.G."/>
            <person name="Rensing S.A."/>
            <person name="Grimwood J."/>
            <person name="Schmutz J."/>
            <person name="Mcdaniel S.F."/>
        </authorList>
    </citation>
    <scope>NUCLEOTIDE SEQUENCE</scope>
    <source>
        <strain evidence="23">R40</strain>
    </source>
</reference>
<dbReference type="Pfam" id="PF00560">
    <property type="entry name" value="LRR_1"/>
    <property type="match status" value="3"/>
</dbReference>
<dbReference type="InterPro" id="IPR008271">
    <property type="entry name" value="Ser/Thr_kinase_AS"/>
</dbReference>
<evidence type="ECO:0000256" key="8">
    <source>
        <dbReference type="ARBA" id="ARBA00022679"/>
    </source>
</evidence>
<name>A0A8T0IKW1_CERPU</name>
<dbReference type="PROSITE" id="PS50011">
    <property type="entry name" value="PROTEIN_KINASE_DOM"/>
    <property type="match status" value="1"/>
</dbReference>
<evidence type="ECO:0000256" key="17">
    <source>
        <dbReference type="ARBA" id="ARBA00023170"/>
    </source>
</evidence>
<keyword evidence="17" id="KW-0675">Receptor</keyword>
<dbReference type="InterPro" id="IPR000719">
    <property type="entry name" value="Prot_kinase_dom"/>
</dbReference>
<evidence type="ECO:0000313" key="24">
    <source>
        <dbReference type="Proteomes" id="UP000822688"/>
    </source>
</evidence>
<dbReference type="SUPFAM" id="SSF52047">
    <property type="entry name" value="RNI-like"/>
    <property type="match status" value="1"/>
</dbReference>
<evidence type="ECO:0000256" key="2">
    <source>
        <dbReference type="ARBA" id="ARBA00008684"/>
    </source>
</evidence>
<feature type="binding site" evidence="21">
    <location>
        <position position="768"/>
    </location>
    <ligand>
        <name>ATP</name>
        <dbReference type="ChEBI" id="CHEBI:30616"/>
    </ligand>
</feature>
<evidence type="ECO:0000256" key="10">
    <source>
        <dbReference type="ARBA" id="ARBA00022729"/>
    </source>
</evidence>
<comment type="caution">
    <text evidence="23">The sequence shown here is derived from an EMBL/GenBank/DDBJ whole genome shotgun (WGS) entry which is preliminary data.</text>
</comment>
<evidence type="ECO:0000256" key="15">
    <source>
        <dbReference type="ARBA" id="ARBA00022989"/>
    </source>
</evidence>
<keyword evidence="9" id="KW-0812">Transmembrane</keyword>
<keyword evidence="7" id="KW-0433">Leucine-rich repeat</keyword>
<dbReference type="GO" id="GO:0005886">
    <property type="term" value="C:plasma membrane"/>
    <property type="evidence" value="ECO:0007669"/>
    <property type="project" value="UniProtKB-SubCell"/>
</dbReference>
<dbReference type="GO" id="GO:0005524">
    <property type="term" value="F:ATP binding"/>
    <property type="evidence" value="ECO:0007669"/>
    <property type="project" value="UniProtKB-UniRule"/>
</dbReference>
<evidence type="ECO:0000256" key="9">
    <source>
        <dbReference type="ARBA" id="ARBA00022692"/>
    </source>
</evidence>
<dbReference type="EC" id="2.7.11.1" evidence="3"/>
<keyword evidence="15" id="KW-1133">Transmembrane helix</keyword>
<dbReference type="PANTHER" id="PTHR27000:SF679">
    <property type="entry name" value="OS01G0170300 PROTEIN"/>
    <property type="match status" value="1"/>
</dbReference>
<keyword evidence="4" id="KW-1003">Cell membrane</keyword>
<dbReference type="Pfam" id="PF24141">
    <property type="entry name" value="LRR_ComC"/>
    <property type="match status" value="1"/>
</dbReference>
<evidence type="ECO:0000256" key="20">
    <source>
        <dbReference type="ARBA" id="ARBA00048679"/>
    </source>
</evidence>
<dbReference type="InterPro" id="IPR003591">
    <property type="entry name" value="Leu-rich_rpt_typical-subtyp"/>
</dbReference>
<dbReference type="Proteomes" id="UP000822688">
    <property type="component" value="Chromosome 3"/>
</dbReference>
<dbReference type="FunFam" id="3.30.200.20:FF:000219">
    <property type="entry name" value="Leucine-rich repeat receptor-like serine/threonine-protein kinase"/>
    <property type="match status" value="1"/>
</dbReference>
<evidence type="ECO:0000256" key="5">
    <source>
        <dbReference type="ARBA" id="ARBA00022527"/>
    </source>
</evidence>
<keyword evidence="16" id="KW-0472">Membrane</keyword>
<evidence type="ECO:0000256" key="14">
    <source>
        <dbReference type="ARBA" id="ARBA00022840"/>
    </source>
</evidence>
<keyword evidence="10" id="KW-0732">Signal</keyword>